<protein>
    <submittedName>
        <fullName evidence="1">Uncharacterized protein</fullName>
    </submittedName>
</protein>
<sequence length="117" mass="13860">MTSNFNSKFASKEGKWLLMNAAYSTSKKCYEFLMDRLGRRSPQYVQWVARFSLEIWTQHWDAGCRWGQMTTDDLSCRSLRATDGRNRVNFDPLTLRPCQQHGDLNDIDSIRCKLHYW</sequence>
<evidence type="ECO:0000313" key="2">
    <source>
        <dbReference type="Proteomes" id="UP001341840"/>
    </source>
</evidence>
<gene>
    <name evidence="1" type="ORF">PIB30_081091</name>
</gene>
<evidence type="ECO:0000313" key="1">
    <source>
        <dbReference type="EMBL" id="MED6126721.1"/>
    </source>
</evidence>
<proteinExistence type="predicted"/>
<keyword evidence="2" id="KW-1185">Reference proteome</keyword>
<name>A0ABU6RSE0_9FABA</name>
<dbReference type="Proteomes" id="UP001341840">
    <property type="component" value="Unassembled WGS sequence"/>
</dbReference>
<dbReference type="EMBL" id="JASCZI010031409">
    <property type="protein sequence ID" value="MED6126721.1"/>
    <property type="molecule type" value="Genomic_DNA"/>
</dbReference>
<accession>A0ABU6RSE0</accession>
<organism evidence="1 2">
    <name type="scientific">Stylosanthes scabra</name>
    <dbReference type="NCBI Taxonomy" id="79078"/>
    <lineage>
        <taxon>Eukaryota</taxon>
        <taxon>Viridiplantae</taxon>
        <taxon>Streptophyta</taxon>
        <taxon>Embryophyta</taxon>
        <taxon>Tracheophyta</taxon>
        <taxon>Spermatophyta</taxon>
        <taxon>Magnoliopsida</taxon>
        <taxon>eudicotyledons</taxon>
        <taxon>Gunneridae</taxon>
        <taxon>Pentapetalae</taxon>
        <taxon>rosids</taxon>
        <taxon>fabids</taxon>
        <taxon>Fabales</taxon>
        <taxon>Fabaceae</taxon>
        <taxon>Papilionoideae</taxon>
        <taxon>50 kb inversion clade</taxon>
        <taxon>dalbergioids sensu lato</taxon>
        <taxon>Dalbergieae</taxon>
        <taxon>Pterocarpus clade</taxon>
        <taxon>Stylosanthes</taxon>
    </lineage>
</organism>
<reference evidence="1 2" key="1">
    <citation type="journal article" date="2023" name="Plants (Basel)">
        <title>Bridging the Gap: Combining Genomics and Transcriptomics Approaches to Understand Stylosanthes scabra, an Orphan Legume from the Brazilian Caatinga.</title>
        <authorList>
            <person name="Ferreira-Neto J.R.C."/>
            <person name="da Silva M.D."/>
            <person name="Binneck E."/>
            <person name="de Melo N.F."/>
            <person name="da Silva R.H."/>
            <person name="de Melo A.L.T.M."/>
            <person name="Pandolfi V."/>
            <person name="Bustamante F.O."/>
            <person name="Brasileiro-Vidal A.C."/>
            <person name="Benko-Iseppon A.M."/>
        </authorList>
    </citation>
    <scope>NUCLEOTIDE SEQUENCE [LARGE SCALE GENOMIC DNA]</scope>
    <source>
        <tissue evidence="1">Leaves</tissue>
    </source>
</reference>
<comment type="caution">
    <text evidence="1">The sequence shown here is derived from an EMBL/GenBank/DDBJ whole genome shotgun (WGS) entry which is preliminary data.</text>
</comment>